<reference evidence="8 9" key="1">
    <citation type="submission" date="2020-04" db="EMBL/GenBank/DDBJ databases">
        <title>Genome sequencing of novel species.</title>
        <authorList>
            <person name="Heo J."/>
            <person name="Kim S.-J."/>
            <person name="Kim J.-S."/>
            <person name="Hong S.-B."/>
            <person name="Kwon S.-W."/>
        </authorList>
    </citation>
    <scope>NUCLEOTIDE SEQUENCE [LARGE SCALE GENOMIC DNA]</scope>
    <source>
        <strain evidence="8 9">MFER-1</strain>
    </source>
</reference>
<dbReference type="InterPro" id="IPR036890">
    <property type="entry name" value="HATPase_C_sf"/>
</dbReference>
<feature type="transmembrane region" description="Helical" evidence="6">
    <location>
        <begin position="295"/>
        <end position="320"/>
    </location>
</feature>
<dbReference type="GO" id="GO:0005886">
    <property type="term" value="C:plasma membrane"/>
    <property type="evidence" value="ECO:0007669"/>
    <property type="project" value="UniProtKB-SubCell"/>
</dbReference>
<dbReference type="InterPro" id="IPR003660">
    <property type="entry name" value="HAMP_dom"/>
</dbReference>
<keyword evidence="6" id="KW-0812">Transmembrane</keyword>
<keyword evidence="8" id="KW-0418">Kinase</keyword>
<dbReference type="PANTHER" id="PTHR34220:SF9">
    <property type="entry name" value="SIGNAL TRANSDUCTION HISTIDINE KINASE INTERNAL REGION DOMAIN-CONTAINING PROTEIN"/>
    <property type="match status" value="1"/>
</dbReference>
<dbReference type="Gene3D" id="1.10.287.130">
    <property type="match status" value="1"/>
</dbReference>
<dbReference type="Pfam" id="PF06580">
    <property type="entry name" value="His_kinase"/>
    <property type="match status" value="1"/>
</dbReference>
<evidence type="ECO:0000256" key="6">
    <source>
        <dbReference type="SAM" id="Phobius"/>
    </source>
</evidence>
<evidence type="ECO:0000256" key="5">
    <source>
        <dbReference type="ARBA" id="ARBA00023136"/>
    </source>
</evidence>
<keyword evidence="2" id="KW-1003">Cell membrane</keyword>
<dbReference type="GO" id="GO:0000155">
    <property type="term" value="F:phosphorelay sensor kinase activity"/>
    <property type="evidence" value="ECO:0007669"/>
    <property type="project" value="InterPro"/>
</dbReference>
<protein>
    <submittedName>
        <fullName evidence="8">Histidine kinase</fullName>
    </submittedName>
</protein>
<feature type="transmembrane region" description="Helical" evidence="6">
    <location>
        <begin position="12"/>
        <end position="34"/>
    </location>
</feature>
<evidence type="ECO:0000256" key="4">
    <source>
        <dbReference type="ARBA" id="ARBA00022679"/>
    </source>
</evidence>
<dbReference type="Pfam" id="PF00672">
    <property type="entry name" value="HAMP"/>
    <property type="match status" value="1"/>
</dbReference>
<name>A0A7Z2ZPL7_9BACL</name>
<evidence type="ECO:0000313" key="9">
    <source>
        <dbReference type="Proteomes" id="UP000502248"/>
    </source>
</evidence>
<keyword evidence="6" id="KW-1133">Transmembrane helix</keyword>
<feature type="domain" description="HAMP" evidence="7">
    <location>
        <begin position="317"/>
        <end position="369"/>
    </location>
</feature>
<proteinExistence type="predicted"/>
<dbReference type="Gene3D" id="3.30.565.10">
    <property type="entry name" value="Histidine kinase-like ATPase, C-terminal domain"/>
    <property type="match status" value="1"/>
</dbReference>
<dbReference type="InterPro" id="IPR050640">
    <property type="entry name" value="Bact_2-comp_sensor_kinase"/>
</dbReference>
<dbReference type="RefSeq" id="WP_169283564.1">
    <property type="nucleotide sequence ID" value="NZ_CP051680.1"/>
</dbReference>
<gene>
    <name evidence="8" type="ORF">HH215_31850</name>
</gene>
<dbReference type="KEGG" id="cheb:HH215_31850"/>
<evidence type="ECO:0000256" key="1">
    <source>
        <dbReference type="ARBA" id="ARBA00004651"/>
    </source>
</evidence>
<dbReference type="Gene3D" id="3.30.450.20">
    <property type="entry name" value="PAS domain"/>
    <property type="match status" value="1"/>
</dbReference>
<accession>A0A7Z2ZPL7</accession>
<dbReference type="SMART" id="SM00304">
    <property type="entry name" value="HAMP"/>
    <property type="match status" value="1"/>
</dbReference>
<dbReference type="PROSITE" id="PS50885">
    <property type="entry name" value="HAMP"/>
    <property type="match status" value="1"/>
</dbReference>
<dbReference type="SUPFAM" id="SSF158472">
    <property type="entry name" value="HAMP domain-like"/>
    <property type="match status" value="1"/>
</dbReference>
<dbReference type="EMBL" id="CP051680">
    <property type="protein sequence ID" value="QJD87319.1"/>
    <property type="molecule type" value="Genomic_DNA"/>
</dbReference>
<dbReference type="CDD" id="cd12912">
    <property type="entry name" value="PDC2_MCP_like"/>
    <property type="match status" value="1"/>
</dbReference>
<keyword evidence="5 6" id="KW-0472">Membrane</keyword>
<evidence type="ECO:0000256" key="2">
    <source>
        <dbReference type="ARBA" id="ARBA00022475"/>
    </source>
</evidence>
<evidence type="ECO:0000256" key="3">
    <source>
        <dbReference type="ARBA" id="ARBA00022553"/>
    </source>
</evidence>
<dbReference type="CDD" id="cd06225">
    <property type="entry name" value="HAMP"/>
    <property type="match status" value="1"/>
</dbReference>
<evidence type="ECO:0000313" key="8">
    <source>
        <dbReference type="EMBL" id="QJD87319.1"/>
    </source>
</evidence>
<dbReference type="SUPFAM" id="SSF55874">
    <property type="entry name" value="ATPase domain of HSP90 chaperone/DNA topoisomerase II/histidine kinase"/>
    <property type="match status" value="1"/>
</dbReference>
<keyword evidence="3" id="KW-0597">Phosphoprotein</keyword>
<sequence>MLRKIRSSLKWKLISLIVSIIVAMMVLVGLFSYYDTSRTIRRDVEHFSAQVLRQANLNLNRQYQEYEQGFLVLGTSYEFNQWLQAPLSDRFALISGYQSIERNYMRAFLVRHPEILSVSLLSDKGGEFTYALDAGVSKDYSFAREPWLKELTQGGAIYKRVSESNAYVDAMGSPNPMLLFTLAGRFGKPEAKGYLKMDIAFAPAQAILNEMELGKGGQGFIAGPDGIILVHQDAGQVGTRLDGDLAEHFRESSGSFYRKNAKQLVVFETIPYTNWKTVAIVSNRDVAGSIDRVRVVTVAVTSLGLLVAVVLIAWVTTSVTRRLSQLRKHMKQTRTGNFLSRIDERGSDEVADLGRAFNRMMEELDESVAQLTTTRLMQQKAVLSAMQSQIHSHFLYNALESINSMAHLAGHADIEKTAISLSRMLRYTSNYRDTLVRTDDEIAHVSHYMYICRIRYGENVSFETDIPDDCRAAPCLKAVFQPIAENAVKHGIESTGEPTRLAVTIRLEGDLILASFEDNGTGYDAVRLRSFHARLEAGSGALAPESTSLNGNVGLLNTHYRLRTYYQRSDVGVTLQPGGRLGGVQVIVRYPAGNREIEEGAAL</sequence>
<dbReference type="PANTHER" id="PTHR34220">
    <property type="entry name" value="SENSOR HISTIDINE KINASE YPDA"/>
    <property type="match status" value="1"/>
</dbReference>
<keyword evidence="9" id="KW-1185">Reference proteome</keyword>
<keyword evidence="4" id="KW-0808">Transferase</keyword>
<organism evidence="8 9">
    <name type="scientific">Cohnella herbarum</name>
    <dbReference type="NCBI Taxonomy" id="2728023"/>
    <lineage>
        <taxon>Bacteria</taxon>
        <taxon>Bacillati</taxon>
        <taxon>Bacillota</taxon>
        <taxon>Bacilli</taxon>
        <taxon>Bacillales</taxon>
        <taxon>Paenibacillaceae</taxon>
        <taxon>Cohnella</taxon>
    </lineage>
</organism>
<evidence type="ECO:0000259" key="7">
    <source>
        <dbReference type="PROSITE" id="PS50885"/>
    </source>
</evidence>
<dbReference type="InterPro" id="IPR010559">
    <property type="entry name" value="Sig_transdc_His_kin_internal"/>
</dbReference>
<dbReference type="AlphaFoldDB" id="A0A7Z2ZPL7"/>
<dbReference type="Proteomes" id="UP000502248">
    <property type="component" value="Chromosome"/>
</dbReference>
<comment type="subcellular location">
    <subcellularLocation>
        <location evidence="1">Cell membrane</location>
        <topology evidence="1">Multi-pass membrane protein</topology>
    </subcellularLocation>
</comment>